<dbReference type="InterPro" id="IPR005746">
    <property type="entry name" value="Thioredoxin"/>
</dbReference>
<proteinExistence type="inferred from homology"/>
<reference evidence="8 9" key="1">
    <citation type="submission" date="2022-10" db="EMBL/GenBank/DDBJ databases">
        <title>Aestuariibacter sp. AA17 isolated from Montipora capitata coral fragment.</title>
        <authorList>
            <person name="Emsley S.A."/>
            <person name="Pfannmuller K.M."/>
            <person name="Loughran R.M."/>
            <person name="Shlafstein M."/>
            <person name="Papke E."/>
            <person name="Saw J.H."/>
            <person name="Ushijima B."/>
            <person name="Videau P."/>
        </authorList>
    </citation>
    <scope>NUCLEOTIDE SEQUENCE [LARGE SCALE GENOMIC DNA]</scope>
    <source>
        <strain evidence="8 9">AA17</strain>
    </source>
</reference>
<sequence>MENVVNITLENFQQVILEHSKEKFILVDFWADWCEPCRDLMPILDKLAAEYAEHLILAKVNCDEQQEIAAQFGVRSLPTVMLVKDAQPVDGFAGAQPEAQIREMLDKHLPKVEEGLYQQAAGMISQGQYAEAFPIIKQAFDANSARADIRVAYADCAIENGNAALAEELLSGVGLADQNAYYHSIQGKIELAAQAADSPEIKALEAKLADNPNDLQLKVDVAIQLHQVNRNEEALEHLLAVLKTDLNFGEAKKVTLDMINALPDGESLKSTYRRKIYSLLY</sequence>
<keyword evidence="5" id="KW-0676">Redox-active center</keyword>
<comment type="caution">
    <text evidence="8">The sequence shown here is derived from an EMBL/GenBank/DDBJ whole genome shotgun (WGS) entry which is preliminary data.</text>
</comment>
<evidence type="ECO:0000313" key="9">
    <source>
        <dbReference type="Proteomes" id="UP001652504"/>
    </source>
</evidence>
<evidence type="ECO:0000313" key="8">
    <source>
        <dbReference type="EMBL" id="MCV2884564.1"/>
    </source>
</evidence>
<dbReference type="SUPFAM" id="SSF52833">
    <property type="entry name" value="Thioredoxin-like"/>
    <property type="match status" value="1"/>
</dbReference>
<keyword evidence="3" id="KW-0249">Electron transport</keyword>
<dbReference type="Gene3D" id="3.40.30.10">
    <property type="entry name" value="Glutaredoxin"/>
    <property type="match status" value="1"/>
</dbReference>
<organism evidence="8 9">
    <name type="scientific">Fluctibacter corallii</name>
    <dbReference type="NCBI Taxonomy" id="2984329"/>
    <lineage>
        <taxon>Bacteria</taxon>
        <taxon>Pseudomonadati</taxon>
        <taxon>Pseudomonadota</taxon>
        <taxon>Gammaproteobacteria</taxon>
        <taxon>Alteromonadales</taxon>
        <taxon>Alteromonadaceae</taxon>
        <taxon>Fluctibacter</taxon>
    </lineage>
</organism>
<dbReference type="EMBL" id="JAOWKX010000003">
    <property type="protein sequence ID" value="MCV2884564.1"/>
    <property type="molecule type" value="Genomic_DNA"/>
</dbReference>
<dbReference type="InterPro" id="IPR017937">
    <property type="entry name" value="Thioredoxin_CS"/>
</dbReference>
<gene>
    <name evidence="8" type="primary">trxA</name>
    <name evidence="8" type="ORF">OE749_07645</name>
</gene>
<comment type="similarity">
    <text evidence="1">Belongs to the thioredoxin family.</text>
</comment>
<evidence type="ECO:0000256" key="3">
    <source>
        <dbReference type="ARBA" id="ARBA00022982"/>
    </source>
</evidence>
<dbReference type="RefSeq" id="WP_263712008.1">
    <property type="nucleotide sequence ID" value="NZ_JAOWKX010000003.1"/>
</dbReference>
<dbReference type="Pfam" id="PF00085">
    <property type="entry name" value="Thioredoxin"/>
    <property type="match status" value="1"/>
</dbReference>
<evidence type="ECO:0000256" key="4">
    <source>
        <dbReference type="ARBA" id="ARBA00023157"/>
    </source>
</evidence>
<dbReference type="Pfam" id="PF14561">
    <property type="entry name" value="TPR_20"/>
    <property type="match status" value="1"/>
</dbReference>
<dbReference type="PROSITE" id="PS51352">
    <property type="entry name" value="THIOREDOXIN_2"/>
    <property type="match status" value="1"/>
</dbReference>
<feature type="domain" description="Thioredoxin" evidence="7">
    <location>
        <begin position="1"/>
        <end position="110"/>
    </location>
</feature>
<name>A0ABT3A797_9ALTE</name>
<dbReference type="Gene3D" id="1.25.40.10">
    <property type="entry name" value="Tetratricopeptide repeat domain"/>
    <property type="match status" value="2"/>
</dbReference>
<dbReference type="InterPro" id="IPR011990">
    <property type="entry name" value="TPR-like_helical_dom_sf"/>
</dbReference>
<evidence type="ECO:0000256" key="5">
    <source>
        <dbReference type="ARBA" id="ARBA00023284"/>
    </source>
</evidence>
<evidence type="ECO:0000256" key="2">
    <source>
        <dbReference type="ARBA" id="ARBA00022448"/>
    </source>
</evidence>
<dbReference type="InterPro" id="IPR013766">
    <property type="entry name" value="Thioredoxin_domain"/>
</dbReference>
<dbReference type="SUPFAM" id="SSF48452">
    <property type="entry name" value="TPR-like"/>
    <property type="match status" value="1"/>
</dbReference>
<dbReference type="PANTHER" id="PTHR45663">
    <property type="entry name" value="GEO12009P1"/>
    <property type="match status" value="1"/>
</dbReference>
<dbReference type="NCBIfam" id="TIGR01068">
    <property type="entry name" value="thioredoxin"/>
    <property type="match status" value="1"/>
</dbReference>
<dbReference type="PANTHER" id="PTHR45663:SF11">
    <property type="entry name" value="GEO12009P1"/>
    <property type="match status" value="1"/>
</dbReference>
<keyword evidence="4" id="KW-1015">Disulfide bond</keyword>
<dbReference type="Proteomes" id="UP001652504">
    <property type="component" value="Unassembled WGS sequence"/>
</dbReference>
<protein>
    <recommendedName>
        <fullName evidence="6">Thioredoxin</fullName>
    </recommendedName>
</protein>
<dbReference type="PRINTS" id="PR00421">
    <property type="entry name" value="THIOREDOXIN"/>
</dbReference>
<evidence type="ECO:0000256" key="6">
    <source>
        <dbReference type="NCBIfam" id="TIGR01068"/>
    </source>
</evidence>
<accession>A0ABT3A797</accession>
<evidence type="ECO:0000259" key="7">
    <source>
        <dbReference type="PROSITE" id="PS51352"/>
    </source>
</evidence>
<evidence type="ECO:0000256" key="1">
    <source>
        <dbReference type="ARBA" id="ARBA00008987"/>
    </source>
</evidence>
<keyword evidence="2" id="KW-0813">Transport</keyword>
<dbReference type="CDD" id="cd02956">
    <property type="entry name" value="ybbN"/>
    <property type="match status" value="1"/>
</dbReference>
<dbReference type="Pfam" id="PF14559">
    <property type="entry name" value="TPR_19"/>
    <property type="match status" value="1"/>
</dbReference>
<keyword evidence="9" id="KW-1185">Reference proteome</keyword>
<dbReference type="InterPro" id="IPR036249">
    <property type="entry name" value="Thioredoxin-like_sf"/>
</dbReference>
<dbReference type="PROSITE" id="PS00194">
    <property type="entry name" value="THIOREDOXIN_1"/>
    <property type="match status" value="1"/>
</dbReference>